<reference evidence="2" key="1">
    <citation type="submission" date="2024-03" db="EMBL/GenBank/DDBJ databases">
        <title>WGS assembly of Saponaria officinalis var. Norfolk2.</title>
        <authorList>
            <person name="Jenkins J."/>
            <person name="Shu S."/>
            <person name="Grimwood J."/>
            <person name="Barry K."/>
            <person name="Goodstein D."/>
            <person name="Schmutz J."/>
            <person name="Leebens-Mack J."/>
            <person name="Osbourn A."/>
        </authorList>
    </citation>
    <scope>NUCLEOTIDE SEQUENCE [LARGE SCALE GENOMIC DNA]</scope>
    <source>
        <strain evidence="2">JIC</strain>
    </source>
</reference>
<keyword evidence="1" id="KW-0446">Lipid-binding</keyword>
<dbReference type="Proteomes" id="UP001443914">
    <property type="component" value="Unassembled WGS sequence"/>
</dbReference>
<dbReference type="EMBL" id="JBDFQZ010000005">
    <property type="protein sequence ID" value="KAK9726226.1"/>
    <property type="molecule type" value="Genomic_DNA"/>
</dbReference>
<evidence type="ECO:0000256" key="1">
    <source>
        <dbReference type="ARBA" id="ARBA00023121"/>
    </source>
</evidence>
<comment type="caution">
    <text evidence="2">The sequence shown here is derived from an EMBL/GenBank/DDBJ whole genome shotgun (WGS) entry which is preliminary data.</text>
</comment>
<evidence type="ECO:0000313" key="2">
    <source>
        <dbReference type="EMBL" id="KAK9726226.1"/>
    </source>
</evidence>
<evidence type="ECO:0000313" key="3">
    <source>
        <dbReference type="Proteomes" id="UP001443914"/>
    </source>
</evidence>
<dbReference type="InterPro" id="IPR035984">
    <property type="entry name" value="Acyl-CoA-binding_sf"/>
</dbReference>
<protein>
    <submittedName>
        <fullName evidence="2">Uncharacterized protein</fullName>
    </submittedName>
</protein>
<name>A0AAW1KUG6_SAPOF</name>
<keyword evidence="3" id="KW-1185">Reference proteome</keyword>
<dbReference type="GO" id="GO:0000062">
    <property type="term" value="F:fatty-acyl-CoA binding"/>
    <property type="evidence" value="ECO:0007669"/>
    <property type="project" value="InterPro"/>
</dbReference>
<dbReference type="SUPFAM" id="SSF47027">
    <property type="entry name" value="Acyl-CoA binding protein"/>
    <property type="match status" value="1"/>
</dbReference>
<dbReference type="AlphaFoldDB" id="A0AAW1KUG6"/>
<proteinExistence type="predicted"/>
<dbReference type="Gene3D" id="1.20.80.10">
    <property type="match status" value="1"/>
</dbReference>
<accession>A0AAW1KUG6</accession>
<gene>
    <name evidence="2" type="ORF">RND81_05G199800</name>
</gene>
<organism evidence="2 3">
    <name type="scientific">Saponaria officinalis</name>
    <name type="common">Common soapwort</name>
    <name type="synonym">Lychnis saponaria</name>
    <dbReference type="NCBI Taxonomy" id="3572"/>
    <lineage>
        <taxon>Eukaryota</taxon>
        <taxon>Viridiplantae</taxon>
        <taxon>Streptophyta</taxon>
        <taxon>Embryophyta</taxon>
        <taxon>Tracheophyta</taxon>
        <taxon>Spermatophyta</taxon>
        <taxon>Magnoliopsida</taxon>
        <taxon>eudicotyledons</taxon>
        <taxon>Gunneridae</taxon>
        <taxon>Pentapetalae</taxon>
        <taxon>Caryophyllales</taxon>
        <taxon>Caryophyllaceae</taxon>
        <taxon>Caryophylleae</taxon>
        <taxon>Saponaria</taxon>
    </lineage>
</organism>
<sequence>MWFSDDGNLVLSEKDSVAGGGVTDVTLDDVATAFVAASTTERWKMSSDVQLHLYGLYKTMTEGPCSAPSLLNAPPEALLNSSSLSKSNLRHFLLFWISTKFVLFCLTGRKVGCLVVRFDFRSNHSSVPGNNGDVNLVADAVAGAWS</sequence>
<dbReference type="InterPro" id="IPR014352">
    <property type="entry name" value="FERM/acyl-CoA-bd_prot_sf"/>
</dbReference>